<dbReference type="AlphaFoldDB" id="A0A4Q7VWW3"/>
<keyword evidence="9" id="KW-1185">Reference proteome</keyword>
<dbReference type="GO" id="GO:0005829">
    <property type="term" value="C:cytosol"/>
    <property type="evidence" value="ECO:0007669"/>
    <property type="project" value="TreeGrafter"/>
</dbReference>
<dbReference type="OrthoDB" id="9766445at2"/>
<dbReference type="InterPro" id="IPR000796">
    <property type="entry name" value="Asp_trans"/>
</dbReference>
<evidence type="ECO:0000313" key="9">
    <source>
        <dbReference type="Proteomes" id="UP000293671"/>
    </source>
</evidence>
<evidence type="ECO:0000259" key="7">
    <source>
        <dbReference type="Pfam" id="PF00155"/>
    </source>
</evidence>
<dbReference type="InterPro" id="IPR004839">
    <property type="entry name" value="Aminotransferase_I/II_large"/>
</dbReference>
<keyword evidence="6" id="KW-0663">Pyridoxal phosphate</keyword>
<evidence type="ECO:0000256" key="1">
    <source>
        <dbReference type="ARBA" id="ARBA00001933"/>
    </source>
</evidence>
<dbReference type="InterPro" id="IPR015424">
    <property type="entry name" value="PyrdxlP-dep_Trfase"/>
</dbReference>
<evidence type="ECO:0000256" key="3">
    <source>
        <dbReference type="ARBA" id="ARBA00011738"/>
    </source>
</evidence>
<evidence type="ECO:0000313" key="8">
    <source>
        <dbReference type="EMBL" id="RZU01133.1"/>
    </source>
</evidence>
<feature type="domain" description="Aminotransferase class I/classII large" evidence="7">
    <location>
        <begin position="26"/>
        <end position="401"/>
    </location>
</feature>
<evidence type="ECO:0000256" key="5">
    <source>
        <dbReference type="ARBA" id="ARBA00022679"/>
    </source>
</evidence>
<dbReference type="SUPFAM" id="SSF53383">
    <property type="entry name" value="PLP-dependent transferases"/>
    <property type="match status" value="1"/>
</dbReference>
<dbReference type="GO" id="GO:0042802">
    <property type="term" value="F:identical protein binding"/>
    <property type="evidence" value="ECO:0007669"/>
    <property type="project" value="TreeGrafter"/>
</dbReference>
<dbReference type="Pfam" id="PF00155">
    <property type="entry name" value="Aminotran_1_2"/>
    <property type="match status" value="1"/>
</dbReference>
<comment type="caution">
    <text evidence="8">The sequence shown here is derived from an EMBL/GenBank/DDBJ whole genome shotgun (WGS) entry which is preliminary data.</text>
</comment>
<dbReference type="Gene3D" id="3.40.640.10">
    <property type="entry name" value="Type I PLP-dependent aspartate aminotransferase-like (Major domain)"/>
    <property type="match status" value="1"/>
</dbReference>
<dbReference type="InterPro" id="IPR015422">
    <property type="entry name" value="PyrdxlP-dep_Trfase_small"/>
</dbReference>
<dbReference type="GO" id="GO:0030170">
    <property type="term" value="F:pyridoxal phosphate binding"/>
    <property type="evidence" value="ECO:0007669"/>
    <property type="project" value="InterPro"/>
</dbReference>
<dbReference type="NCBIfam" id="NF006719">
    <property type="entry name" value="PRK09257.1"/>
    <property type="match status" value="1"/>
</dbReference>
<dbReference type="FunFam" id="3.40.640.10:FF:000015">
    <property type="entry name" value="Aspartate aminotransferase"/>
    <property type="match status" value="1"/>
</dbReference>
<reference evidence="8 9" key="1">
    <citation type="submission" date="2019-02" db="EMBL/GenBank/DDBJ databases">
        <title>Genomic Encyclopedia of Type Strains, Phase IV (KMG-IV): sequencing the most valuable type-strain genomes for metagenomic binning, comparative biology and taxonomic classification.</title>
        <authorList>
            <person name="Goeker M."/>
        </authorList>
    </citation>
    <scope>NUCLEOTIDE SEQUENCE [LARGE SCALE GENOMIC DNA]</scope>
    <source>
        <strain evidence="8 9">DSM 19570</strain>
    </source>
</reference>
<dbReference type="EMBL" id="SHKP01000005">
    <property type="protein sequence ID" value="RZU01133.1"/>
    <property type="molecule type" value="Genomic_DNA"/>
</dbReference>
<sequence>MFQHIEPYAGDPILTLNEAFGRDPRTDKINLSIGIYFDDEGKLPVMAAVRAAEAQQLQAAGVRPYQPMEGAANYRQAVQHLLFGAEHEAVKSGRIATLQTIGGSGGLKVGADFLKRWFPDSAVWVSDPTWDNHRAMFEGAGFKVGTYPYYDAATGGLDFEAMLAAIEQLPARSIVLLHACCHNPSGVDLTHAQWARLIPVIARRGLIPYVDIAYQGFGDGIEEDAWAIRALAADRTAGTPISFFVASSFSKSFSLYGERCGALSVVCPDAAQAELALGQLRATIRRNYSSPPTHGGQLVARVLQTPALRAQWAAELDAMRVRIAALRQRLHSGLGERLRAAGDTRNIDYFITQRGMFSYTGLSATQVDRLREEHAVYLVRSGRMCAAGLNPNNVDAVAAALATVMLKD</sequence>
<evidence type="ECO:0000256" key="2">
    <source>
        <dbReference type="ARBA" id="ARBA00007441"/>
    </source>
</evidence>
<keyword evidence="5" id="KW-0808">Transferase</keyword>
<dbReference type="CDD" id="cd00609">
    <property type="entry name" value="AAT_like"/>
    <property type="match status" value="1"/>
</dbReference>
<dbReference type="Proteomes" id="UP000293671">
    <property type="component" value="Unassembled WGS sequence"/>
</dbReference>
<comment type="subunit">
    <text evidence="3">Homodimer.</text>
</comment>
<protein>
    <submittedName>
        <fullName evidence="8">Aromatic-amino-acid transaminase</fullName>
    </submittedName>
</protein>
<dbReference type="GO" id="GO:0004838">
    <property type="term" value="F:L-tyrosine-2-oxoglutarate transaminase activity"/>
    <property type="evidence" value="ECO:0007669"/>
    <property type="project" value="TreeGrafter"/>
</dbReference>
<dbReference type="PANTHER" id="PTHR11879:SF37">
    <property type="entry name" value="AROMATIC-AMINO-ACID AMINOTRANSFERASE"/>
    <property type="match status" value="1"/>
</dbReference>
<dbReference type="PRINTS" id="PR00799">
    <property type="entry name" value="TRANSAMINASE"/>
</dbReference>
<dbReference type="RefSeq" id="WP_130431710.1">
    <property type="nucleotide sequence ID" value="NZ_SHKP01000005.1"/>
</dbReference>
<name>A0A4Q7VWW3_9BURK</name>
<organism evidence="8 9">
    <name type="scientific">Rivibacter subsaxonicus</name>
    <dbReference type="NCBI Taxonomy" id="457575"/>
    <lineage>
        <taxon>Bacteria</taxon>
        <taxon>Pseudomonadati</taxon>
        <taxon>Pseudomonadota</taxon>
        <taxon>Betaproteobacteria</taxon>
        <taxon>Burkholderiales</taxon>
        <taxon>Rivibacter</taxon>
    </lineage>
</organism>
<dbReference type="Gene3D" id="3.90.1150.10">
    <property type="entry name" value="Aspartate Aminotransferase, domain 1"/>
    <property type="match status" value="1"/>
</dbReference>
<keyword evidence="4" id="KW-0032">Aminotransferase</keyword>
<evidence type="ECO:0000256" key="4">
    <source>
        <dbReference type="ARBA" id="ARBA00022576"/>
    </source>
</evidence>
<dbReference type="InterPro" id="IPR015421">
    <property type="entry name" value="PyrdxlP-dep_Trfase_major"/>
</dbReference>
<evidence type="ECO:0000256" key="6">
    <source>
        <dbReference type="ARBA" id="ARBA00022898"/>
    </source>
</evidence>
<dbReference type="GO" id="GO:0033585">
    <property type="term" value="P:L-phenylalanine biosynthetic process from chorismate via phenylpyruvate"/>
    <property type="evidence" value="ECO:0007669"/>
    <property type="project" value="TreeGrafter"/>
</dbReference>
<proteinExistence type="inferred from homology"/>
<comment type="similarity">
    <text evidence="2">Belongs to the class-I pyridoxal-phosphate-dependent aminotransferase family.</text>
</comment>
<gene>
    <name evidence="8" type="ORF">EV670_1848</name>
</gene>
<comment type="cofactor">
    <cofactor evidence="1">
        <name>pyridoxal 5'-phosphate</name>
        <dbReference type="ChEBI" id="CHEBI:597326"/>
    </cofactor>
</comment>
<dbReference type="PANTHER" id="PTHR11879">
    <property type="entry name" value="ASPARTATE AMINOTRANSFERASE"/>
    <property type="match status" value="1"/>
</dbReference>
<accession>A0A4Q7VWW3</accession>